<dbReference type="GO" id="GO:0030313">
    <property type="term" value="C:cell envelope"/>
    <property type="evidence" value="ECO:0007669"/>
    <property type="project" value="UniProtKB-SubCell"/>
</dbReference>
<feature type="domain" description="Heparinase II/III-like C-terminal" evidence="2">
    <location>
        <begin position="301"/>
        <end position="556"/>
    </location>
</feature>
<dbReference type="Gene3D" id="1.50.10.100">
    <property type="entry name" value="Chondroitin AC/alginate lyase"/>
    <property type="match status" value="1"/>
</dbReference>
<name>A0A3B0SKS4_9ZZZZ</name>
<dbReference type="EMBL" id="UOEG01000281">
    <property type="protein sequence ID" value="VAW04803.1"/>
    <property type="molecule type" value="Genomic_DNA"/>
</dbReference>
<dbReference type="Gene3D" id="2.70.98.70">
    <property type="match status" value="1"/>
</dbReference>
<accession>A0A3B0SKS4</accession>
<dbReference type="GO" id="GO:0016829">
    <property type="term" value="F:lyase activity"/>
    <property type="evidence" value="ECO:0007669"/>
    <property type="project" value="InterPro"/>
</dbReference>
<proteinExistence type="predicted"/>
<reference evidence="3" key="1">
    <citation type="submission" date="2018-06" db="EMBL/GenBank/DDBJ databases">
        <authorList>
            <person name="Zhirakovskaya E."/>
        </authorList>
    </citation>
    <scope>NUCLEOTIDE SEQUENCE</scope>
</reference>
<dbReference type="InterPro" id="IPR008929">
    <property type="entry name" value="Chondroitin_lyas"/>
</dbReference>
<dbReference type="Pfam" id="PF07940">
    <property type="entry name" value="Hepar_II_III_C"/>
    <property type="match status" value="1"/>
</dbReference>
<evidence type="ECO:0000256" key="1">
    <source>
        <dbReference type="ARBA" id="ARBA00004196"/>
    </source>
</evidence>
<protein>
    <submittedName>
        <fullName evidence="3">Heparinase II/III-like</fullName>
    </submittedName>
</protein>
<sequence length="581" mass="63286">MMPITENLAQRWAGYLNRKAARHAVRGSKITVFNSQPEPLTIGSQARGQQLATGILIFDGHMIHKPDVDLWAIAAPTTGFSDECHGFAWLDDLAAFGDASARQCAQNWLAGWVERYGNGQGPGWTPDLTGRRLIRWINHAVFVLHSRDEATAEQFYRSLAHQTVFLSRRWQAAKPGLPRFEALTGLICAGLSLEGMQEHAPPAVAALAHECAARIDPQGGIPSRNPEELLEVFTLLTWAAEAISASDMTLDPAHREAIERIAPTLRALRHCDGGLARFHGGEHGLEGRLDNALASSGVKARPHEGLAMGYARLSTGRISVIIDAAPPPSGKDSRMAHASTLAFELTSGRRPLIVNSGSGVQFGPEWRKLGRATPSHSTLVLDGISSAELKDQSDEKARLTDAPENVPVELSQTPEGQRFEGAHEGYEADFGLTHVRKLELSSDSRSLTGEDMLVTLSKRLERQFDRAQKAAGIAGIPFDIRFHLHPDVDAVVDMGGMAISIALKSGELWIFRGDGKTKIAIESAFYLEKSRVKPRAAKQIVLSGATMGYATRIRWSLAKAQDTPVGIRDLERDAMEPVINT</sequence>
<organism evidence="3">
    <name type="scientific">hydrothermal vent metagenome</name>
    <dbReference type="NCBI Taxonomy" id="652676"/>
    <lineage>
        <taxon>unclassified sequences</taxon>
        <taxon>metagenomes</taxon>
        <taxon>ecological metagenomes</taxon>
    </lineage>
</organism>
<comment type="subcellular location">
    <subcellularLocation>
        <location evidence="1">Cell envelope</location>
    </subcellularLocation>
</comment>
<dbReference type="InterPro" id="IPR012480">
    <property type="entry name" value="Hepar_II_III_C"/>
</dbReference>
<gene>
    <name evidence="3" type="ORF">MNBD_ALPHA07-2242</name>
</gene>
<evidence type="ECO:0000259" key="2">
    <source>
        <dbReference type="Pfam" id="PF07940"/>
    </source>
</evidence>
<dbReference type="AlphaFoldDB" id="A0A3B0SKS4"/>
<evidence type="ECO:0000313" key="3">
    <source>
        <dbReference type="EMBL" id="VAW04803.1"/>
    </source>
</evidence>